<protein>
    <submittedName>
        <fullName evidence="2">Uncharacterized protein</fullName>
    </submittedName>
</protein>
<name>A0AA43TV55_9LECA</name>
<proteinExistence type="predicted"/>
<feature type="compositionally biased region" description="Polar residues" evidence="1">
    <location>
        <begin position="334"/>
        <end position="354"/>
    </location>
</feature>
<evidence type="ECO:0000313" key="2">
    <source>
        <dbReference type="EMBL" id="MDI1487770.1"/>
    </source>
</evidence>
<feature type="region of interest" description="Disordered" evidence="1">
    <location>
        <begin position="808"/>
        <end position="838"/>
    </location>
</feature>
<feature type="compositionally biased region" description="Polar residues" evidence="1">
    <location>
        <begin position="82"/>
        <end position="101"/>
    </location>
</feature>
<feature type="compositionally biased region" description="Acidic residues" evidence="1">
    <location>
        <begin position="52"/>
        <end position="64"/>
    </location>
</feature>
<feature type="compositionally biased region" description="Low complexity" evidence="1">
    <location>
        <begin position="127"/>
        <end position="138"/>
    </location>
</feature>
<reference evidence="2" key="1">
    <citation type="journal article" date="2023" name="Genome Biol. Evol.">
        <title>First Whole Genome Sequence and Flow Cytometry Genome Size Data for the Lichen-Forming Fungus Ramalina farinacea (Ascomycota).</title>
        <authorList>
            <person name="Llewellyn T."/>
            <person name="Mian S."/>
            <person name="Hill R."/>
            <person name="Leitch I.J."/>
            <person name="Gaya E."/>
        </authorList>
    </citation>
    <scope>NUCLEOTIDE SEQUENCE</scope>
    <source>
        <strain evidence="2">LIQ254RAFAR</strain>
    </source>
</reference>
<feature type="region of interest" description="Disordered" evidence="1">
    <location>
        <begin position="1"/>
        <end position="474"/>
    </location>
</feature>
<dbReference type="Proteomes" id="UP001161017">
    <property type="component" value="Unassembled WGS sequence"/>
</dbReference>
<accession>A0AA43TV55</accession>
<gene>
    <name evidence="2" type="ORF">OHK93_007042</name>
</gene>
<organism evidence="2 3">
    <name type="scientific">Ramalina farinacea</name>
    <dbReference type="NCBI Taxonomy" id="258253"/>
    <lineage>
        <taxon>Eukaryota</taxon>
        <taxon>Fungi</taxon>
        <taxon>Dikarya</taxon>
        <taxon>Ascomycota</taxon>
        <taxon>Pezizomycotina</taxon>
        <taxon>Lecanoromycetes</taxon>
        <taxon>OSLEUM clade</taxon>
        <taxon>Lecanoromycetidae</taxon>
        <taxon>Lecanorales</taxon>
        <taxon>Lecanorineae</taxon>
        <taxon>Ramalinaceae</taxon>
        <taxon>Ramalina</taxon>
    </lineage>
</organism>
<feature type="compositionally biased region" description="Basic residues" evidence="1">
    <location>
        <begin position="1"/>
        <end position="12"/>
    </location>
</feature>
<evidence type="ECO:0000313" key="3">
    <source>
        <dbReference type="Proteomes" id="UP001161017"/>
    </source>
</evidence>
<dbReference type="EMBL" id="JAPUFD010000006">
    <property type="protein sequence ID" value="MDI1487770.1"/>
    <property type="molecule type" value="Genomic_DNA"/>
</dbReference>
<feature type="compositionally biased region" description="Basic and acidic residues" evidence="1">
    <location>
        <begin position="174"/>
        <end position="185"/>
    </location>
</feature>
<feature type="compositionally biased region" description="Polar residues" evidence="1">
    <location>
        <begin position="300"/>
        <end position="318"/>
    </location>
</feature>
<dbReference type="AlphaFoldDB" id="A0AA43TV55"/>
<feature type="region of interest" description="Disordered" evidence="1">
    <location>
        <begin position="735"/>
        <end position="790"/>
    </location>
</feature>
<feature type="compositionally biased region" description="Low complexity" evidence="1">
    <location>
        <begin position="780"/>
        <end position="790"/>
    </location>
</feature>
<feature type="compositionally biased region" description="Low complexity" evidence="1">
    <location>
        <begin position="237"/>
        <end position="247"/>
    </location>
</feature>
<comment type="caution">
    <text evidence="2">The sequence shown here is derived from an EMBL/GenBank/DDBJ whole genome shotgun (WGS) entry which is preliminary data.</text>
</comment>
<feature type="compositionally biased region" description="Polar residues" evidence="1">
    <location>
        <begin position="248"/>
        <end position="261"/>
    </location>
</feature>
<feature type="compositionally biased region" description="Low complexity" evidence="1">
    <location>
        <begin position="367"/>
        <end position="393"/>
    </location>
</feature>
<feature type="compositionally biased region" description="Polar residues" evidence="1">
    <location>
        <begin position="808"/>
        <end position="829"/>
    </location>
</feature>
<feature type="compositionally biased region" description="Polar residues" evidence="1">
    <location>
        <begin position="433"/>
        <end position="458"/>
    </location>
</feature>
<evidence type="ECO:0000256" key="1">
    <source>
        <dbReference type="SAM" id="MobiDB-lite"/>
    </source>
</evidence>
<keyword evidence="3" id="KW-1185">Reference proteome</keyword>
<sequence length="870" mass="95170">MGPSKLFHKNRSSHSLLSSQDASDRARFQHSPSESPLNSPGFPPRSQYVDNKEDDDDDDDEEETPLPRFAEDPRPYQLGHPTRSQSQRSPSLLNTNLQRPTINLVGPAHSTPSSAIDEAPPDSYYRQAPPTVQPAQPAQKEERKKRRFFGIGSSSKDPPPGATSAKLGRSISVRKRDQLPDHYQETTRQPVRPEWPSTHVSPTDDYEQEQEAEAAGLQPPPGVGNVALVGQQDKESSYSPTYAASSAQQDYSHGKTATSPKQSRRHGPERQGSYESSWTRASSIVHHHHSHSEAAQQQQTPTSYHPSPVSATSTGSSRQLHHRSPNESLHQHWQEQIPSRPSSQQSLEPPTQGQHPRVYESHHARGSSSQTSSLSHYTQSSMGPPSQPQGPSRRPSEAQQHQQGEPGREGGYQPYAQAAQGGGVLQSNPPPSYTSTLTPQNPTYRGNSQPSPMPQSSHEQGRSTPPPSRSRDDLSNMDYAQLQTRHEELQDKYRKVKKYYFDKDAQVQQLQNTLAHQRLSQSRTSLDDNEYANRFSRLDGAINNLAFNLRRDWRQVPPWLAPHVNRDATTSPTKEMTAVGRAAISRWLVEELLDRFFHPGLDLGLSTQLKIIERNLRRFAPPTPSDEEKDALLAKISNWRLSTLDGLQEILASPQATENRTALTEMLVEKLVAYLGMMLKEPTPAGLEGGVSMIVELAVGISANLPLESRDVFVEYVSPGQLIVDSYMKIESGLPPLTAPGDAPVDSDTTAKQAEETGSVDSRETGTSNGNAAAEDKDQSGGPQAQAGGAAKKKGMFGSFIGGANSGSKKGSIASTASSTGVAPQTSTVAGGASGSIGERKEERVRFATFMAVEVRGRSVLVKAPVYVRE</sequence>